<dbReference type="AlphaFoldDB" id="A0A482EUF0"/>
<proteinExistence type="predicted"/>
<gene>
    <name evidence="1" type="ORF">NNIBIDOC_00125</name>
</gene>
<accession>A0A482EUF0</accession>
<reference evidence="1" key="1">
    <citation type="submission" date="2019-01" db="EMBL/GenBank/DDBJ databases">
        <title>Salmonella strain 1423 plasmid sequences.</title>
        <authorList>
            <person name="Chen K."/>
            <person name="Chen S."/>
        </authorList>
    </citation>
    <scope>NUCLEOTIDE SEQUENCE</scope>
    <source>
        <strain evidence="1">Sa1423</strain>
        <plasmid evidence="1">pSa1423-160k</plasmid>
    </source>
</reference>
<dbReference type="EMBL" id="MK356558">
    <property type="protein sequence ID" value="QBM91454.1"/>
    <property type="molecule type" value="Genomic_DNA"/>
</dbReference>
<evidence type="ECO:0000313" key="1">
    <source>
        <dbReference type="EMBL" id="QBM91454.1"/>
    </source>
</evidence>
<protein>
    <submittedName>
        <fullName evidence="1">Uncharacterized protein</fullName>
    </submittedName>
</protein>
<geneLocation type="plasmid" evidence="1">
    <name>pSa1423-160k</name>
</geneLocation>
<organism evidence="1">
    <name type="scientific">Salmonella sp</name>
    <dbReference type="NCBI Taxonomy" id="599"/>
    <lineage>
        <taxon>Bacteria</taxon>
        <taxon>Pseudomonadati</taxon>
        <taxon>Pseudomonadota</taxon>
        <taxon>Gammaproteobacteria</taxon>
        <taxon>Enterobacterales</taxon>
        <taxon>Enterobacteriaceae</taxon>
        <taxon>Salmonella</taxon>
    </lineage>
</organism>
<name>A0A482EUF0_SALSP</name>
<keyword evidence="1" id="KW-0614">Plasmid</keyword>
<sequence>MQAVKKIKEGQAEVCRAVKHRCWCMGWPDSTYHRMVLY</sequence>